<keyword evidence="7" id="KW-0472">Membrane</keyword>
<evidence type="ECO:0000313" key="10">
    <source>
        <dbReference type="EMBL" id="KAL3775860.1"/>
    </source>
</evidence>
<evidence type="ECO:0000256" key="5">
    <source>
        <dbReference type="ARBA" id="ARBA00022927"/>
    </source>
</evidence>
<dbReference type="PANTHER" id="PTHR31658:SF0">
    <property type="entry name" value="CONSERVED OLIGOMERIC GOLGI COMPLEX SUBUNIT 1"/>
    <property type="match status" value="1"/>
</dbReference>
<keyword evidence="5" id="KW-0653">Protein transport</keyword>
<feature type="domain" description="EF-hand" evidence="9">
    <location>
        <begin position="652"/>
        <end position="687"/>
    </location>
</feature>
<dbReference type="Pfam" id="PF08700">
    <property type="entry name" value="VPS51_Exo84_N"/>
    <property type="match status" value="1"/>
</dbReference>
<evidence type="ECO:0000256" key="2">
    <source>
        <dbReference type="ARBA" id="ARBA00006653"/>
    </source>
</evidence>
<name>A0ABD3NPV1_9STRA</name>
<feature type="compositionally biased region" description="Low complexity" evidence="8">
    <location>
        <begin position="21"/>
        <end position="48"/>
    </location>
</feature>
<sequence>MDADNYRSGSGGGGMGYYAPQHVQQQQQAQSQQQQQNHHPQQQQQQQQSMTIDEMRLLHRSALADAESKRTELRLVLASRYRELVGSSDEVTHMRERAEELYELVLALPGLVERVVDCAAGVGGGEASTSGGGDHAAVPPPPAVATTTTGTTATGRADAAAAPRTVKLARRALLRSAAGSGRVVGGARITAEAISALDLLDVNRRSGGGGDGDAGGSSSTRATKLVDLYYESKAALLNRLLNKLALPPPPTSTTTGGGPASSASSSSALDAASVTNRAEVILSKIVTILQYDVILYPYQIFVLRKFRVDDDDAGGDGDDGGGKGANGQNRYSASFDADGIVDSIMSTLPSFDPDVLKSKASRFLAAHLPLISTKVKSVLVMIAGTTASKLGHIRQTLYDKTDGAECMAVLDACGVCGWDEAVGGMVDVRVVSHGTTFAAASATTTGGSGTSVGDERGGGSANATAAAAATARRFSLWGALFSNTFSSLVHSLLTSSFHSVHVRVVSTLRASLARAPPFESMLPHEAHRNALRIATDLDASLRRVSDDAHELLVHAEEREESERRLRQSLYVQTCEIMGRLLNELRRMLVVADGGTNEKDDATKVLIVGRLCHLLKFRLKSLPTLLDPKSSPAVMLAGGLGGGGGGKSHSGMITLMELSSSFDLADDDDDGLISFDEAMEAMESAFSGTHFHGAEMVRDTLLLAHSAAGSGLGGVSNGVTNHAGASYASNGHNKSTPQNVTLSELALLSARGLRHDASGPESALGTVQSSLDDIVNRCFKEWARAALSPPLKSFKKTLQEHMGVAMTVSDMEWRRLHGLIGKEDDTLLKEISESKGDESIMTQSQLVVGEVSPHVVSYLLAVAGVLNRSVCPADSLPPVPSLEYADKLGISSRSDDNKGIPNMLVTIRGSLLGEALTSLTHSMNEEIMSTLDDDCVTDDGNVRERLKKCSTSSLVQLNMDVRFIRRCFFDRNKFGFSLTSDTIKDSCGIIDGMSERLSMSINSAMRDTSIVNSAISERHAQVFCSCDLFLSSLFGEDQDGKFSSATSVSMNGVSSSVLSSSESFVLNPLPSSRRFILLPIQAEKSLTELQLRGKYGKKTQEEKSSGKDSTSGALGTGFGFLSSMLTKTR</sequence>
<organism evidence="10 11">
    <name type="scientific">Stephanodiscus triporus</name>
    <dbReference type="NCBI Taxonomy" id="2934178"/>
    <lineage>
        <taxon>Eukaryota</taxon>
        <taxon>Sar</taxon>
        <taxon>Stramenopiles</taxon>
        <taxon>Ochrophyta</taxon>
        <taxon>Bacillariophyta</taxon>
        <taxon>Coscinodiscophyceae</taxon>
        <taxon>Thalassiosirophycidae</taxon>
        <taxon>Stephanodiscales</taxon>
        <taxon>Stephanodiscaceae</taxon>
        <taxon>Stephanodiscus</taxon>
    </lineage>
</organism>
<evidence type="ECO:0000256" key="6">
    <source>
        <dbReference type="ARBA" id="ARBA00023034"/>
    </source>
</evidence>
<gene>
    <name evidence="10" type="ORF">ACHAW5_010154</name>
</gene>
<dbReference type="Proteomes" id="UP001530315">
    <property type="component" value="Unassembled WGS sequence"/>
</dbReference>
<keyword evidence="4" id="KW-0813">Transport</keyword>
<reference evidence="10 11" key="1">
    <citation type="submission" date="2024-10" db="EMBL/GenBank/DDBJ databases">
        <title>Updated reference genomes for cyclostephanoid diatoms.</title>
        <authorList>
            <person name="Roberts W.R."/>
            <person name="Alverson A.J."/>
        </authorList>
    </citation>
    <scope>NUCLEOTIDE SEQUENCE [LARGE SCALE GENOMIC DNA]</scope>
    <source>
        <strain evidence="10 11">AJA276-08</strain>
    </source>
</reference>
<feature type="region of interest" description="Disordered" evidence="8">
    <location>
        <begin position="247"/>
        <end position="266"/>
    </location>
</feature>
<evidence type="ECO:0000259" key="9">
    <source>
        <dbReference type="PROSITE" id="PS50222"/>
    </source>
</evidence>
<feature type="region of interest" description="Disordered" evidence="8">
    <location>
        <begin position="1"/>
        <end position="50"/>
    </location>
</feature>
<accession>A0ABD3NPV1</accession>
<dbReference type="PROSITE" id="PS50222">
    <property type="entry name" value="EF_HAND_2"/>
    <property type="match status" value="1"/>
</dbReference>
<evidence type="ECO:0000256" key="8">
    <source>
        <dbReference type="SAM" id="MobiDB-lite"/>
    </source>
</evidence>
<evidence type="ECO:0000256" key="4">
    <source>
        <dbReference type="ARBA" id="ARBA00022448"/>
    </source>
</evidence>
<evidence type="ECO:0000313" key="11">
    <source>
        <dbReference type="Proteomes" id="UP001530315"/>
    </source>
</evidence>
<evidence type="ECO:0000256" key="3">
    <source>
        <dbReference type="ARBA" id="ARBA00020978"/>
    </source>
</evidence>
<comment type="subcellular location">
    <subcellularLocation>
        <location evidence="1">Golgi apparatus membrane</location>
        <topology evidence="1">Peripheral membrane protein</topology>
    </subcellularLocation>
</comment>
<dbReference type="InterPro" id="IPR002048">
    <property type="entry name" value="EF_hand_dom"/>
</dbReference>
<evidence type="ECO:0000256" key="1">
    <source>
        <dbReference type="ARBA" id="ARBA00004395"/>
    </source>
</evidence>
<protein>
    <recommendedName>
        <fullName evidence="3">Conserved oligomeric Golgi complex subunit 1</fullName>
    </recommendedName>
</protein>
<dbReference type="GO" id="GO:0000139">
    <property type="term" value="C:Golgi membrane"/>
    <property type="evidence" value="ECO:0007669"/>
    <property type="project" value="UniProtKB-SubCell"/>
</dbReference>
<dbReference type="AlphaFoldDB" id="A0ABD3NPV1"/>
<evidence type="ECO:0000256" key="7">
    <source>
        <dbReference type="ARBA" id="ARBA00023136"/>
    </source>
</evidence>
<proteinExistence type="inferred from homology"/>
<comment type="caution">
    <text evidence="10">The sequence shown here is derived from an EMBL/GenBank/DDBJ whole genome shotgun (WGS) entry which is preliminary data.</text>
</comment>
<dbReference type="EMBL" id="JALLAZ020001386">
    <property type="protein sequence ID" value="KAL3775860.1"/>
    <property type="molecule type" value="Genomic_DNA"/>
</dbReference>
<keyword evidence="11" id="KW-1185">Reference proteome</keyword>
<comment type="similarity">
    <text evidence="2">Belongs to the COG1 family.</text>
</comment>
<dbReference type="InterPro" id="IPR033370">
    <property type="entry name" value="COG1"/>
</dbReference>
<dbReference type="GO" id="GO:0015031">
    <property type="term" value="P:protein transport"/>
    <property type="evidence" value="ECO:0007669"/>
    <property type="project" value="UniProtKB-KW"/>
</dbReference>
<keyword evidence="6" id="KW-0333">Golgi apparatus</keyword>
<dbReference type="PANTHER" id="PTHR31658">
    <property type="entry name" value="CONSERVED OLIGOMERIC GOLGI COMPLEX SUBUNIT 1"/>
    <property type="match status" value="1"/>
</dbReference>